<dbReference type="AlphaFoldDB" id="A0A0Q3VKT1"/>
<gene>
    <name evidence="1" type="ORF">AN957_22300</name>
</gene>
<proteinExistence type="predicted"/>
<sequence>MMKFIKFLVITIVLLGAIGYAVYYFGTNMASEKIMETVTTELENSGEMEEIKKTIENDPGLKAYLEEAKTANTEDLPFATKEEATRALISKVGITELNDIRVKVQEGSMSKEEVLENIEGKLTEDEILALKVIAYKELYGE</sequence>
<organism evidence="1 2">
    <name type="scientific">Cytobacillus solani</name>
    <dbReference type="NCBI Taxonomy" id="1637975"/>
    <lineage>
        <taxon>Bacteria</taxon>
        <taxon>Bacillati</taxon>
        <taxon>Bacillota</taxon>
        <taxon>Bacilli</taxon>
        <taxon>Bacillales</taxon>
        <taxon>Bacillaceae</taxon>
        <taxon>Cytobacillus</taxon>
    </lineage>
</organism>
<keyword evidence="1" id="KW-0436">Ligase</keyword>
<reference evidence="1 2" key="1">
    <citation type="submission" date="2015-09" db="EMBL/GenBank/DDBJ databases">
        <title>Genome sequencing project for genomic taxonomy and phylogenomics of Bacillus-like bacteria.</title>
        <authorList>
            <person name="Liu B."/>
            <person name="Wang J."/>
            <person name="Zhu Y."/>
            <person name="Liu G."/>
            <person name="Chen Q."/>
            <person name="Chen Z."/>
            <person name="Lan J."/>
            <person name="Che J."/>
            <person name="Ge C."/>
            <person name="Shi H."/>
            <person name="Pan Z."/>
            <person name="Liu X."/>
        </authorList>
    </citation>
    <scope>NUCLEOTIDE SEQUENCE [LARGE SCALE GENOMIC DNA]</scope>
    <source>
        <strain evidence="1 2">FJAT-18043</strain>
    </source>
</reference>
<dbReference type="PATRIC" id="fig|1637975.4.peg.4454"/>
<evidence type="ECO:0000313" key="1">
    <source>
        <dbReference type="EMBL" id="KQL22031.1"/>
    </source>
</evidence>
<comment type="caution">
    <text evidence="1">The sequence shown here is derived from an EMBL/GenBank/DDBJ whole genome shotgun (WGS) entry which is preliminary data.</text>
</comment>
<keyword evidence="2" id="KW-1185">Reference proteome</keyword>
<keyword evidence="1" id="KW-0030">Aminoacyl-tRNA synthetase</keyword>
<accession>A0A0Q3VKT1</accession>
<dbReference type="Proteomes" id="UP000050996">
    <property type="component" value="Unassembled WGS sequence"/>
</dbReference>
<evidence type="ECO:0000313" key="2">
    <source>
        <dbReference type="Proteomes" id="UP000050996"/>
    </source>
</evidence>
<dbReference type="EMBL" id="LJIX01000006">
    <property type="protein sequence ID" value="KQL22031.1"/>
    <property type="molecule type" value="Genomic_DNA"/>
</dbReference>
<name>A0A0Q3VKT1_9BACI</name>
<dbReference type="GO" id="GO:0004812">
    <property type="term" value="F:aminoacyl-tRNA ligase activity"/>
    <property type="evidence" value="ECO:0007669"/>
    <property type="project" value="UniProtKB-KW"/>
</dbReference>
<protein>
    <submittedName>
        <fullName evidence="1">Phenylalanyl-tRNA synthetase subunit beta</fullName>
    </submittedName>
</protein>